<feature type="transmembrane region" description="Helical" evidence="1">
    <location>
        <begin position="12"/>
        <end position="30"/>
    </location>
</feature>
<dbReference type="AlphaFoldDB" id="A0AA39Q5G2"/>
<proteinExistence type="predicted"/>
<dbReference type="EMBL" id="JAUEPU010000015">
    <property type="protein sequence ID" value="KAK0496608.1"/>
    <property type="molecule type" value="Genomic_DNA"/>
</dbReference>
<accession>A0AA39Q5G2</accession>
<comment type="caution">
    <text evidence="2">The sequence shown here is derived from an EMBL/GenBank/DDBJ whole genome shotgun (WGS) entry which is preliminary data.</text>
</comment>
<feature type="transmembrane region" description="Helical" evidence="1">
    <location>
        <begin position="80"/>
        <end position="97"/>
    </location>
</feature>
<dbReference type="Proteomes" id="UP001175228">
    <property type="component" value="Unassembled WGS sequence"/>
</dbReference>
<evidence type="ECO:0000313" key="2">
    <source>
        <dbReference type="EMBL" id="KAK0496608.1"/>
    </source>
</evidence>
<keyword evidence="3" id="KW-1185">Reference proteome</keyword>
<feature type="transmembrane region" description="Helical" evidence="1">
    <location>
        <begin position="37"/>
        <end position="60"/>
    </location>
</feature>
<protein>
    <submittedName>
        <fullName evidence="2">Uncharacterized protein</fullName>
    </submittedName>
</protein>
<evidence type="ECO:0000256" key="1">
    <source>
        <dbReference type="SAM" id="Phobius"/>
    </source>
</evidence>
<name>A0AA39Q5G2_9AGAR</name>
<gene>
    <name evidence="2" type="ORF">EDD18DRAFT_211442</name>
</gene>
<organism evidence="2 3">
    <name type="scientific">Armillaria luteobubalina</name>
    <dbReference type="NCBI Taxonomy" id="153913"/>
    <lineage>
        <taxon>Eukaryota</taxon>
        <taxon>Fungi</taxon>
        <taxon>Dikarya</taxon>
        <taxon>Basidiomycota</taxon>
        <taxon>Agaricomycotina</taxon>
        <taxon>Agaricomycetes</taxon>
        <taxon>Agaricomycetidae</taxon>
        <taxon>Agaricales</taxon>
        <taxon>Marasmiineae</taxon>
        <taxon>Physalacriaceae</taxon>
        <taxon>Armillaria</taxon>
    </lineage>
</organism>
<keyword evidence="1" id="KW-1133">Transmembrane helix</keyword>
<reference evidence="2" key="1">
    <citation type="submission" date="2023-06" db="EMBL/GenBank/DDBJ databases">
        <authorList>
            <consortium name="Lawrence Berkeley National Laboratory"/>
            <person name="Ahrendt S."/>
            <person name="Sahu N."/>
            <person name="Indic B."/>
            <person name="Wong-Bajracharya J."/>
            <person name="Merenyi Z."/>
            <person name="Ke H.-M."/>
            <person name="Monk M."/>
            <person name="Kocsube S."/>
            <person name="Drula E."/>
            <person name="Lipzen A."/>
            <person name="Balint B."/>
            <person name="Henrissat B."/>
            <person name="Andreopoulos B."/>
            <person name="Martin F.M."/>
            <person name="Harder C.B."/>
            <person name="Rigling D."/>
            <person name="Ford K.L."/>
            <person name="Foster G.D."/>
            <person name="Pangilinan J."/>
            <person name="Papanicolaou A."/>
            <person name="Barry K."/>
            <person name="LaButti K."/>
            <person name="Viragh M."/>
            <person name="Koriabine M."/>
            <person name="Yan M."/>
            <person name="Riley R."/>
            <person name="Champramary S."/>
            <person name="Plett K.L."/>
            <person name="Tsai I.J."/>
            <person name="Slot J."/>
            <person name="Sipos G."/>
            <person name="Plett J."/>
            <person name="Nagy L.G."/>
            <person name="Grigoriev I.V."/>
        </authorList>
    </citation>
    <scope>NUCLEOTIDE SEQUENCE</scope>
    <source>
        <strain evidence="2">HWK02</strain>
    </source>
</reference>
<keyword evidence="1" id="KW-0812">Transmembrane</keyword>
<keyword evidence="1" id="KW-0472">Membrane</keyword>
<sequence length="109" mass="12614">MAASATVLEIQFMQWTGTNVLLPGIYLCTLTSKLNILYAYWIPIVIFETLMFLLAAFIGIADFNTPKMKSTYGHRSLLEIVVRDSLLYFVFTLYIRMTELHKCSYNWPC</sequence>
<evidence type="ECO:0000313" key="3">
    <source>
        <dbReference type="Proteomes" id="UP001175228"/>
    </source>
</evidence>